<dbReference type="PROSITE" id="PS50110">
    <property type="entry name" value="RESPONSE_REGULATORY"/>
    <property type="match status" value="1"/>
</dbReference>
<dbReference type="GO" id="GO:0000155">
    <property type="term" value="F:phosphorelay sensor kinase activity"/>
    <property type="evidence" value="ECO:0007669"/>
    <property type="project" value="InterPro"/>
</dbReference>
<dbReference type="Proteomes" id="UP000288587">
    <property type="component" value="Unassembled WGS sequence"/>
</dbReference>
<dbReference type="Gene3D" id="3.30.565.10">
    <property type="entry name" value="Histidine kinase-like ATPase, C-terminal domain"/>
    <property type="match status" value="1"/>
</dbReference>
<dbReference type="Pfam" id="PF08447">
    <property type="entry name" value="PAS_3"/>
    <property type="match status" value="1"/>
</dbReference>
<feature type="domain" description="Histidine kinase" evidence="22">
    <location>
        <begin position="874"/>
        <end position="1096"/>
    </location>
</feature>
<feature type="domain" description="CHASE" evidence="26">
    <location>
        <begin position="155"/>
        <end position="251"/>
    </location>
</feature>
<evidence type="ECO:0000256" key="5">
    <source>
        <dbReference type="ARBA" id="ARBA00022553"/>
    </source>
</evidence>
<keyword evidence="11" id="KW-0067">ATP-binding</keyword>
<dbReference type="Pfam" id="PF12860">
    <property type="entry name" value="PAS_7"/>
    <property type="match status" value="1"/>
</dbReference>
<evidence type="ECO:0000256" key="19">
    <source>
        <dbReference type="ARBA" id="ARBA00070152"/>
    </source>
</evidence>
<dbReference type="InterPro" id="IPR001789">
    <property type="entry name" value="Sig_transdc_resp-reg_receiver"/>
</dbReference>
<feature type="domain" description="PAC" evidence="25">
    <location>
        <begin position="684"/>
        <end position="735"/>
    </location>
</feature>
<keyword evidence="7 21" id="KW-0812">Transmembrane</keyword>
<dbReference type="InterPro" id="IPR013655">
    <property type="entry name" value="PAS_fold_3"/>
</dbReference>
<accession>A0A437LSS2</accession>
<dbReference type="GO" id="GO:0005524">
    <property type="term" value="F:ATP binding"/>
    <property type="evidence" value="ECO:0007669"/>
    <property type="project" value="UniProtKB-KW"/>
</dbReference>
<keyword evidence="12 21" id="KW-1133">Transmembrane helix</keyword>
<evidence type="ECO:0000259" key="24">
    <source>
        <dbReference type="PROSITE" id="PS50112"/>
    </source>
</evidence>
<evidence type="ECO:0000256" key="10">
    <source>
        <dbReference type="ARBA" id="ARBA00022777"/>
    </source>
</evidence>
<dbReference type="InterPro" id="IPR011006">
    <property type="entry name" value="CheY-like_superfamily"/>
</dbReference>
<dbReference type="OrthoDB" id="5519028at2"/>
<evidence type="ECO:0000259" key="23">
    <source>
        <dbReference type="PROSITE" id="PS50110"/>
    </source>
</evidence>
<dbReference type="EMBL" id="SACM01000001">
    <property type="protein sequence ID" value="RVT88456.1"/>
    <property type="molecule type" value="Genomic_DNA"/>
</dbReference>
<dbReference type="Gene3D" id="3.30.450.20">
    <property type="entry name" value="PAS domain"/>
    <property type="match status" value="3"/>
</dbReference>
<dbReference type="CDD" id="cd00130">
    <property type="entry name" value="PAS"/>
    <property type="match status" value="2"/>
</dbReference>
<comment type="subunit">
    <text evidence="17">At low DSF concentrations, interacts with RpfF.</text>
</comment>
<feature type="domain" description="PAS" evidence="24">
    <location>
        <begin position="352"/>
        <end position="402"/>
    </location>
</feature>
<dbReference type="InterPro" id="IPR000700">
    <property type="entry name" value="PAS-assoc_C"/>
</dbReference>
<dbReference type="InterPro" id="IPR035965">
    <property type="entry name" value="PAS-like_dom_sf"/>
</dbReference>
<keyword evidence="10" id="KW-0418">Kinase</keyword>
<comment type="caution">
    <text evidence="27">The sequence shown here is derived from an EMBL/GenBank/DDBJ whole genome shotgun (WGS) entry which is preliminary data.</text>
</comment>
<evidence type="ECO:0000256" key="16">
    <source>
        <dbReference type="ARBA" id="ARBA00058004"/>
    </source>
</evidence>
<comment type="catalytic activity">
    <reaction evidence="1">
        <text>ATP + protein L-histidine = ADP + protein N-phospho-L-histidine.</text>
        <dbReference type="EC" id="2.7.13.3"/>
    </reaction>
</comment>
<evidence type="ECO:0000259" key="26">
    <source>
        <dbReference type="PROSITE" id="PS50839"/>
    </source>
</evidence>
<dbReference type="InterPro" id="IPR036641">
    <property type="entry name" value="HPT_dom_sf"/>
</dbReference>
<dbReference type="PROSITE" id="PS50839">
    <property type="entry name" value="CHASE"/>
    <property type="match status" value="1"/>
</dbReference>
<dbReference type="RefSeq" id="WP_127681648.1">
    <property type="nucleotide sequence ID" value="NZ_SACM01000001.1"/>
</dbReference>
<keyword evidence="13" id="KW-0902">Two-component regulatory system</keyword>
<dbReference type="InterPro" id="IPR003661">
    <property type="entry name" value="HisK_dim/P_dom"/>
</dbReference>
<dbReference type="InterPro" id="IPR000014">
    <property type="entry name" value="PAS"/>
</dbReference>
<dbReference type="InterPro" id="IPR036097">
    <property type="entry name" value="HisK_dim/P_sf"/>
</dbReference>
<dbReference type="PROSITE" id="PS50113">
    <property type="entry name" value="PAC"/>
    <property type="match status" value="3"/>
</dbReference>
<dbReference type="FunFam" id="1.10.287.130:FF:000002">
    <property type="entry name" value="Two-component osmosensing histidine kinase"/>
    <property type="match status" value="1"/>
</dbReference>
<dbReference type="SUPFAM" id="SSF47384">
    <property type="entry name" value="Homodimeric domain of signal transducing histidine kinase"/>
    <property type="match status" value="1"/>
</dbReference>
<dbReference type="PANTHER" id="PTHR45339:SF1">
    <property type="entry name" value="HYBRID SIGNAL TRANSDUCTION HISTIDINE KINASE J"/>
    <property type="match status" value="1"/>
</dbReference>
<name>A0A437LSS2_9BURK</name>
<comment type="subcellular location">
    <subcellularLocation>
        <location evidence="2">Cell membrane</location>
        <topology evidence="2">Multi-pass membrane protein</topology>
    </subcellularLocation>
</comment>
<feature type="domain" description="PAS" evidence="24">
    <location>
        <begin position="507"/>
        <end position="552"/>
    </location>
</feature>
<dbReference type="InterPro" id="IPR001610">
    <property type="entry name" value="PAC"/>
</dbReference>
<evidence type="ECO:0000256" key="15">
    <source>
        <dbReference type="ARBA" id="ARBA00023136"/>
    </source>
</evidence>
<evidence type="ECO:0000256" key="12">
    <source>
        <dbReference type="ARBA" id="ARBA00022989"/>
    </source>
</evidence>
<evidence type="ECO:0000313" key="28">
    <source>
        <dbReference type="Proteomes" id="UP000288587"/>
    </source>
</evidence>
<dbReference type="Pfam" id="PF02518">
    <property type="entry name" value="HATPase_c"/>
    <property type="match status" value="1"/>
</dbReference>
<evidence type="ECO:0000259" key="22">
    <source>
        <dbReference type="PROSITE" id="PS50109"/>
    </source>
</evidence>
<dbReference type="InterPro" id="IPR006189">
    <property type="entry name" value="CHASE_dom"/>
</dbReference>
<dbReference type="Gene3D" id="3.30.450.350">
    <property type="entry name" value="CHASE domain"/>
    <property type="match status" value="1"/>
</dbReference>
<dbReference type="PANTHER" id="PTHR45339">
    <property type="entry name" value="HYBRID SIGNAL TRANSDUCTION HISTIDINE KINASE J"/>
    <property type="match status" value="1"/>
</dbReference>
<dbReference type="FunFam" id="3.30.565.10:FF:000010">
    <property type="entry name" value="Sensor histidine kinase RcsC"/>
    <property type="match status" value="1"/>
</dbReference>
<evidence type="ECO:0000256" key="7">
    <source>
        <dbReference type="ARBA" id="ARBA00022692"/>
    </source>
</evidence>
<feature type="domain" description="Response regulatory" evidence="23">
    <location>
        <begin position="1125"/>
        <end position="1242"/>
    </location>
</feature>
<evidence type="ECO:0000256" key="9">
    <source>
        <dbReference type="ARBA" id="ARBA00022741"/>
    </source>
</evidence>
<keyword evidence="14" id="KW-0843">Virulence</keyword>
<evidence type="ECO:0000256" key="8">
    <source>
        <dbReference type="ARBA" id="ARBA00022729"/>
    </source>
</evidence>
<evidence type="ECO:0000256" key="17">
    <source>
        <dbReference type="ARBA" id="ARBA00064003"/>
    </source>
</evidence>
<evidence type="ECO:0000256" key="11">
    <source>
        <dbReference type="ARBA" id="ARBA00022840"/>
    </source>
</evidence>
<evidence type="ECO:0000256" key="18">
    <source>
        <dbReference type="ARBA" id="ARBA00068150"/>
    </source>
</evidence>
<dbReference type="NCBIfam" id="TIGR00229">
    <property type="entry name" value="sensory_box"/>
    <property type="match status" value="2"/>
</dbReference>
<dbReference type="EC" id="2.7.13.3" evidence="3"/>
<gene>
    <name evidence="27" type="ORF">EOD73_05635</name>
</gene>
<dbReference type="InterPro" id="IPR042240">
    <property type="entry name" value="CHASE_sf"/>
</dbReference>
<evidence type="ECO:0000256" key="3">
    <source>
        <dbReference type="ARBA" id="ARBA00012438"/>
    </source>
</evidence>
<dbReference type="SUPFAM" id="SSF55874">
    <property type="entry name" value="ATPase domain of HSP90 chaperone/DNA topoisomerase II/histidine kinase"/>
    <property type="match status" value="1"/>
</dbReference>
<dbReference type="SMART" id="SM00388">
    <property type="entry name" value="HisKA"/>
    <property type="match status" value="1"/>
</dbReference>
<dbReference type="SMART" id="SM00387">
    <property type="entry name" value="HATPase_c"/>
    <property type="match status" value="1"/>
</dbReference>
<keyword evidence="15 21" id="KW-0472">Membrane</keyword>
<evidence type="ECO:0000256" key="21">
    <source>
        <dbReference type="SAM" id="Phobius"/>
    </source>
</evidence>
<dbReference type="Pfam" id="PF13426">
    <property type="entry name" value="PAS_9"/>
    <property type="match status" value="1"/>
</dbReference>
<evidence type="ECO:0000256" key="14">
    <source>
        <dbReference type="ARBA" id="ARBA00023026"/>
    </source>
</evidence>
<evidence type="ECO:0000256" key="4">
    <source>
        <dbReference type="ARBA" id="ARBA00022475"/>
    </source>
</evidence>
<feature type="domain" description="PAC" evidence="25">
    <location>
        <begin position="424"/>
        <end position="478"/>
    </location>
</feature>
<reference evidence="27 28" key="1">
    <citation type="submission" date="2019-01" db="EMBL/GenBank/DDBJ databases">
        <authorList>
            <person name="Chen W.-M."/>
        </authorList>
    </citation>
    <scope>NUCLEOTIDE SEQUENCE [LARGE SCALE GENOMIC DNA]</scope>
    <source>
        <strain evidence="27 28">CCP-18</strain>
    </source>
</reference>
<dbReference type="SMART" id="SM00448">
    <property type="entry name" value="REC"/>
    <property type="match status" value="1"/>
</dbReference>
<evidence type="ECO:0000256" key="6">
    <source>
        <dbReference type="ARBA" id="ARBA00022679"/>
    </source>
</evidence>
<dbReference type="SUPFAM" id="SSF55785">
    <property type="entry name" value="PYP-like sensor domain (PAS domain)"/>
    <property type="match status" value="4"/>
</dbReference>
<dbReference type="CDD" id="cd16922">
    <property type="entry name" value="HATPase_EvgS-ArcB-TorS-like"/>
    <property type="match status" value="1"/>
</dbReference>
<dbReference type="SUPFAM" id="SSF47226">
    <property type="entry name" value="Histidine-containing phosphotransfer domain, HPT domain"/>
    <property type="match status" value="1"/>
</dbReference>
<keyword evidence="8" id="KW-0732">Signal</keyword>
<dbReference type="Pfam" id="PF03924">
    <property type="entry name" value="CHASE"/>
    <property type="match status" value="1"/>
</dbReference>
<dbReference type="SMART" id="SM01079">
    <property type="entry name" value="CHASE"/>
    <property type="match status" value="1"/>
</dbReference>
<dbReference type="Gene3D" id="3.40.50.2300">
    <property type="match status" value="1"/>
</dbReference>
<evidence type="ECO:0000256" key="13">
    <source>
        <dbReference type="ARBA" id="ARBA00023012"/>
    </source>
</evidence>
<dbReference type="InterPro" id="IPR005467">
    <property type="entry name" value="His_kinase_dom"/>
</dbReference>
<dbReference type="CDD" id="cd17546">
    <property type="entry name" value="REC_hyHK_CKI1_RcsC-like"/>
    <property type="match status" value="1"/>
</dbReference>
<feature type="transmembrane region" description="Helical" evidence="21">
    <location>
        <begin position="311"/>
        <end position="333"/>
    </location>
</feature>
<keyword evidence="6" id="KW-0808">Transferase</keyword>
<evidence type="ECO:0000256" key="2">
    <source>
        <dbReference type="ARBA" id="ARBA00004651"/>
    </source>
</evidence>
<dbReference type="Gene3D" id="1.20.120.160">
    <property type="entry name" value="HPT domain"/>
    <property type="match status" value="1"/>
</dbReference>
<dbReference type="InterPro" id="IPR036890">
    <property type="entry name" value="HATPase_C_sf"/>
</dbReference>
<dbReference type="CDD" id="cd00082">
    <property type="entry name" value="HisKA"/>
    <property type="match status" value="1"/>
</dbReference>
<keyword evidence="4" id="KW-1003">Cell membrane</keyword>
<dbReference type="Pfam" id="PF00512">
    <property type="entry name" value="HisKA"/>
    <property type="match status" value="1"/>
</dbReference>
<evidence type="ECO:0000256" key="1">
    <source>
        <dbReference type="ARBA" id="ARBA00000085"/>
    </source>
</evidence>
<dbReference type="InterPro" id="IPR004358">
    <property type="entry name" value="Sig_transdc_His_kin-like_C"/>
</dbReference>
<comment type="function">
    <text evidence="16">Member of the two-component regulatory system BvgS/BvgA. Phosphorylates BvgA via a four-step phosphorelay in response to environmental signals.</text>
</comment>
<keyword evidence="28" id="KW-1185">Reference proteome</keyword>
<dbReference type="GO" id="GO:0005886">
    <property type="term" value="C:plasma membrane"/>
    <property type="evidence" value="ECO:0007669"/>
    <property type="project" value="UniProtKB-SubCell"/>
</dbReference>
<dbReference type="SMART" id="SM00091">
    <property type="entry name" value="PAS"/>
    <property type="match status" value="3"/>
</dbReference>
<organism evidence="27 28">
    <name type="scientific">Inhella crocodyli</name>
    <dbReference type="NCBI Taxonomy" id="2499851"/>
    <lineage>
        <taxon>Bacteria</taxon>
        <taxon>Pseudomonadati</taxon>
        <taxon>Pseudomonadota</taxon>
        <taxon>Betaproteobacteria</taxon>
        <taxon>Burkholderiales</taxon>
        <taxon>Sphaerotilaceae</taxon>
        <taxon>Inhella</taxon>
    </lineage>
</organism>
<evidence type="ECO:0000313" key="27">
    <source>
        <dbReference type="EMBL" id="RVT88456.1"/>
    </source>
</evidence>
<dbReference type="InterPro" id="IPR003594">
    <property type="entry name" value="HATPase_dom"/>
</dbReference>
<evidence type="ECO:0000256" key="20">
    <source>
        <dbReference type="PROSITE-ProRule" id="PRU00169"/>
    </source>
</evidence>
<keyword evidence="9" id="KW-0547">Nucleotide-binding</keyword>
<dbReference type="PRINTS" id="PR00344">
    <property type="entry name" value="BCTRLSENSOR"/>
</dbReference>
<keyword evidence="5 20" id="KW-0597">Phosphoprotein</keyword>
<feature type="domain" description="PAC" evidence="25">
    <location>
        <begin position="556"/>
        <end position="609"/>
    </location>
</feature>
<dbReference type="SUPFAM" id="SSF52172">
    <property type="entry name" value="CheY-like"/>
    <property type="match status" value="1"/>
</dbReference>
<proteinExistence type="predicted"/>
<evidence type="ECO:0000259" key="25">
    <source>
        <dbReference type="PROSITE" id="PS50113"/>
    </source>
</evidence>
<dbReference type="PROSITE" id="PS50112">
    <property type="entry name" value="PAS"/>
    <property type="match status" value="2"/>
</dbReference>
<protein>
    <recommendedName>
        <fullName evidence="18">Sensory/regulatory protein RpfC</fullName>
        <ecNumber evidence="3">2.7.13.3</ecNumber>
    </recommendedName>
    <alternativeName>
        <fullName evidence="19">Virulence sensor protein BvgS</fullName>
    </alternativeName>
</protein>
<dbReference type="SMART" id="SM00086">
    <property type="entry name" value="PAC"/>
    <property type="match status" value="3"/>
</dbReference>
<dbReference type="Pfam" id="PF00072">
    <property type="entry name" value="Response_reg"/>
    <property type="match status" value="1"/>
</dbReference>
<dbReference type="Gene3D" id="1.10.287.130">
    <property type="match status" value="1"/>
</dbReference>
<feature type="modified residue" description="4-aspartylphosphate" evidence="20">
    <location>
        <position position="1176"/>
    </location>
</feature>
<sequence length="1450" mass="156881">MPAAPAPPSRWALHRHALILALALLGCVLSLLGGAAMATWIERKAKVEFHQRATQVAGDVQRRLAQPGFVLEGLRALHGATGGMDAPRLQAYMAAREVSRDLPGLQALGLVQRWSADEVPARLAALRRTGGTFELRPASVPGEAGDLLVQVAIAPAEGFGRELGLNLRSEPRRNDAVVQAVSLGTTAFSAPIELQRDRASPASAALLALPLFRAGAPKATPQQRWDALDGVLVAWVTVPELLQGVDEGLSERMDLTLTDAVNPGLGAERWIRWASEVPIGARVVHLPVQAFGRAMTLEARSTTAYDANFPLWPAGALGGVGVLLSSLLLVLGLQSHRARDEAEARVLEMTGDLQRLALVAERTSNAVALCDPMGRMTWVNQGYERLTGFTAAQVLGQQLTELQQSSGADPGTLIRLQRAWSEAEALRVTLCNRRVDGGDYWVELALQPVRDDAGAVSGFIAIQNDVTERLRAEHALQAERERLEGIIDATRLGTWEWHIPTQRLRRNATLAAMRGYTLEELATATMVDFEQALHPDDEPAFRQALRDHFEGVTERCHAEVRIRHRDGHWVWLMLSGRLMRRTADGHPELMFGIAQDIGERKAAEQELAASLDLLDRTGRIGGVGGWVYDLQRETMRWTNETGRLHDLPAGHQPTVAEAIGYFSPEAQLALHAALGEARNRGQGFDLELAAVTAQDRRIWVRCVAEVELDGGRPARLVGALQDITAQREARAEIRRGAELLRHAIDALDQPFALWGPDDRLLYCNERFRQMDPVVADLVRPGIRFEDLLRDLVELDPGVTQGEAPEAWVRTRVARRRTGPLDELEAEPSGRTLRRIDRAMPDGHLVSIRIDLTELVRARQQAEEAVVAKSRFLANMSHEIRTPLNAVLGMLQLLTRTPLDDRQVDYLTKAGSAARTLLALINDTLDFSKIEAGRMDLEARPLSLATLLQDAGVILQPGLKDKPVQLVLTLDPALPAAVLGDALRLQQVLVNLGGNAIKFTAEGEVRVQLQRAEGAAAGAVRLRVAVSDTGIGIAPEHQQRIFQGFTQAESSITRRFGGTGLGLAISQRLVALMGGRLQLRSEPGRGSTFWFELDLPLAEALPTPAPLGLGSAAVGLPGHQRLAGLRLLLAEDNAINQQVACELLSAEGASVRVAAHGQEALDLLTAEPDSFDAVLMDLQMPVMDGLSATRALRATLDRHLPVIAMTANTSASDRAACLEAGMNDHVGKPFELDQLVATLARWTGRADAVPTRAAVDPAGADEPEGWASAEALARLGGQRALYGRSLDRFAEALPQWMAELASPAEGEAAVAQRQRLLHSLKGNLGTLGAVAACERVRRAEGQPEPLASQNALAALEAAQAGLQCLRARHAEPTVASEGPRPAPLSPAQQRAALQQLMDLLGQFDAAALDALEPLAPLADDPRFRPLREAVESFAFEDAVRLAQAWHGALAA</sequence>
<dbReference type="PROSITE" id="PS50109">
    <property type="entry name" value="HIS_KIN"/>
    <property type="match status" value="1"/>
</dbReference>